<gene>
    <name evidence="2" type="ORF">JX360_07280</name>
</gene>
<feature type="transmembrane region" description="Helical" evidence="1">
    <location>
        <begin position="81"/>
        <end position="102"/>
    </location>
</feature>
<evidence type="ECO:0000313" key="2">
    <source>
        <dbReference type="EMBL" id="MCJ2542710.1"/>
    </source>
</evidence>
<keyword evidence="3" id="KW-1185">Reference proteome</keyword>
<dbReference type="EMBL" id="JAFIRA010000014">
    <property type="protein sequence ID" value="MCJ2542710.1"/>
    <property type="molecule type" value="Genomic_DNA"/>
</dbReference>
<comment type="caution">
    <text evidence="2">The sequence shown here is derived from an EMBL/GenBank/DDBJ whole genome shotgun (WGS) entry which is preliminary data.</text>
</comment>
<accession>A0ABT0CBH6</accession>
<feature type="transmembrane region" description="Helical" evidence="1">
    <location>
        <begin position="6"/>
        <end position="23"/>
    </location>
</feature>
<dbReference type="InterPro" id="IPR025461">
    <property type="entry name" value="ABA4-like"/>
</dbReference>
<dbReference type="RefSeq" id="WP_244349990.1">
    <property type="nucleotide sequence ID" value="NZ_JAFIRA010000014.1"/>
</dbReference>
<sequence>MLEMIFNGANWFALPFWVLMILLPGWKVTRQVMESLLPIAVLAAVYLYLLVTGFDGASLQSFSDPQLSLSDLTQLFARPQVMAAGWVHYIVMDLFVGRWIYLEGRDKQVWTSHSLLLCLFAGPVGLLVHLFTVAIVQAIRHNRSHAAESQLSEPSVEAPKEST</sequence>
<dbReference type="PANTHER" id="PTHR34543:SF1">
    <property type="entry name" value="PROTEIN ABA DEFICIENT 4, CHLOROPLASTIC"/>
    <property type="match status" value="1"/>
</dbReference>
<keyword evidence="1" id="KW-0472">Membrane</keyword>
<dbReference type="Pfam" id="PF14108">
    <property type="entry name" value="ABA4-like"/>
    <property type="match status" value="1"/>
</dbReference>
<reference evidence="2" key="1">
    <citation type="submission" date="2021-02" db="EMBL/GenBank/DDBJ databases">
        <title>The CRISPR/cas machinery reduction and long-range gene transfer in the hot spring cyanobacterium Synechococcus.</title>
        <authorList>
            <person name="Dvorak P."/>
            <person name="Jahodarova E."/>
            <person name="Hasler P."/>
            <person name="Poulickova A."/>
        </authorList>
    </citation>
    <scope>NUCLEOTIDE SEQUENCE</scope>
    <source>
        <strain evidence="2">Rupite</strain>
    </source>
</reference>
<feature type="transmembrane region" description="Helical" evidence="1">
    <location>
        <begin position="35"/>
        <end position="54"/>
    </location>
</feature>
<protein>
    <submittedName>
        <fullName evidence="2">DUF4281 domain-containing protein</fullName>
    </submittedName>
</protein>
<feature type="transmembrane region" description="Helical" evidence="1">
    <location>
        <begin position="114"/>
        <end position="136"/>
    </location>
</feature>
<dbReference type="Proteomes" id="UP000830835">
    <property type="component" value="Unassembled WGS sequence"/>
</dbReference>
<name>A0ABT0CBH6_THEVL</name>
<keyword evidence="1" id="KW-0812">Transmembrane</keyword>
<dbReference type="PANTHER" id="PTHR34543">
    <property type="entry name" value="PROTEIN ABA DEFICIENT 4, CHLOROPLASTIC"/>
    <property type="match status" value="1"/>
</dbReference>
<keyword evidence="1" id="KW-1133">Transmembrane helix</keyword>
<evidence type="ECO:0000256" key="1">
    <source>
        <dbReference type="SAM" id="Phobius"/>
    </source>
</evidence>
<proteinExistence type="predicted"/>
<organism evidence="2 3">
    <name type="scientific">Thermostichus vulcanus str. 'Rupite'</name>
    <dbReference type="NCBI Taxonomy" id="2813851"/>
    <lineage>
        <taxon>Bacteria</taxon>
        <taxon>Bacillati</taxon>
        <taxon>Cyanobacteriota</taxon>
        <taxon>Cyanophyceae</taxon>
        <taxon>Thermostichales</taxon>
        <taxon>Thermostichaceae</taxon>
        <taxon>Thermostichus</taxon>
    </lineage>
</organism>
<evidence type="ECO:0000313" key="3">
    <source>
        <dbReference type="Proteomes" id="UP000830835"/>
    </source>
</evidence>